<name>A0A4S3M1Z6_9FLAO</name>
<reference evidence="1 2" key="1">
    <citation type="submission" date="2019-04" db="EMBL/GenBank/DDBJ databases">
        <title>Draft genome sequence of Robertkochia marina CC-AMO-30D.</title>
        <authorList>
            <person name="Hameed A."/>
            <person name="Lin S.-Y."/>
            <person name="Shahina M."/>
            <person name="Lai W.-A."/>
            <person name="Young C.-C."/>
        </authorList>
    </citation>
    <scope>NUCLEOTIDE SEQUENCE [LARGE SCALE GENOMIC DNA]</scope>
    <source>
        <strain evidence="1 2">CC-AMO-30D</strain>
    </source>
</reference>
<dbReference type="OrthoDB" id="1191002at2"/>
<evidence type="ECO:0008006" key="3">
    <source>
        <dbReference type="Google" id="ProtNLM"/>
    </source>
</evidence>
<proteinExistence type="predicted"/>
<protein>
    <recommendedName>
        <fullName evidence="3">TonB C-terminal domain-containing protein</fullName>
    </recommendedName>
</protein>
<accession>A0A4S3M1Z6</accession>
<dbReference type="AlphaFoldDB" id="A0A4S3M1Z6"/>
<dbReference type="EMBL" id="SSMC01000001">
    <property type="protein sequence ID" value="THD69043.1"/>
    <property type="molecule type" value="Genomic_DNA"/>
</dbReference>
<gene>
    <name evidence="1" type="ORF">E7Z59_01565</name>
</gene>
<comment type="caution">
    <text evidence="1">The sequence shown here is derived from an EMBL/GenBank/DDBJ whole genome shotgun (WGS) entry which is preliminary data.</text>
</comment>
<evidence type="ECO:0000313" key="1">
    <source>
        <dbReference type="EMBL" id="THD69043.1"/>
    </source>
</evidence>
<dbReference type="Proteomes" id="UP000305939">
    <property type="component" value="Unassembled WGS sequence"/>
</dbReference>
<evidence type="ECO:0000313" key="2">
    <source>
        <dbReference type="Proteomes" id="UP000305939"/>
    </source>
</evidence>
<keyword evidence="2" id="KW-1185">Reference proteome</keyword>
<organism evidence="1 2">
    <name type="scientific">Robertkochia marina</name>
    <dbReference type="NCBI Taxonomy" id="1227945"/>
    <lineage>
        <taxon>Bacteria</taxon>
        <taxon>Pseudomonadati</taxon>
        <taxon>Bacteroidota</taxon>
        <taxon>Flavobacteriia</taxon>
        <taxon>Flavobacteriales</taxon>
        <taxon>Flavobacteriaceae</taxon>
        <taxon>Robertkochia</taxon>
    </lineage>
</organism>
<dbReference type="RefSeq" id="WP_136334533.1">
    <property type="nucleotide sequence ID" value="NZ_QXMP01000004.1"/>
</dbReference>
<sequence length="158" mass="18355">MRIPVLFLCMCLLFSCDFINTKKVSPEEIVREEIKNIDWNDVDQYPLFEACDETAPREDQKTCFREEFVKHFYKTLSNHQLVVRRNLIDTVRVQLLIDNTGKISIVSIDKSELTEELLPALDGLMELTVSRLPKVYPALKRDIPVNTRVVMPVVLMVN</sequence>
<dbReference type="PROSITE" id="PS51257">
    <property type="entry name" value="PROKAR_LIPOPROTEIN"/>
    <property type="match status" value="1"/>
</dbReference>